<evidence type="ECO:0000313" key="4">
    <source>
        <dbReference type="Proteomes" id="UP000190286"/>
    </source>
</evidence>
<dbReference type="OrthoDB" id="9806961at2"/>
<evidence type="ECO:0000259" key="1">
    <source>
        <dbReference type="Pfam" id="PF12959"/>
    </source>
</evidence>
<dbReference type="RefSeq" id="WP_078784617.1">
    <property type="nucleotide sequence ID" value="NZ_FUYF01000008.1"/>
</dbReference>
<dbReference type="AlphaFoldDB" id="A0A1T4XCM4"/>
<dbReference type="InterPro" id="IPR024380">
    <property type="entry name" value="DUF3848"/>
</dbReference>
<organism evidence="3 4">
    <name type="scientific">Gemmiger formicilis</name>
    <dbReference type="NCBI Taxonomy" id="745368"/>
    <lineage>
        <taxon>Bacteria</taxon>
        <taxon>Bacillati</taxon>
        <taxon>Bacillota</taxon>
        <taxon>Clostridia</taxon>
        <taxon>Eubacteriales</taxon>
        <taxon>Gemmiger</taxon>
    </lineage>
</organism>
<dbReference type="Pfam" id="PF12960">
    <property type="entry name" value="DUF3849"/>
    <property type="match status" value="1"/>
</dbReference>
<protein>
    <recommendedName>
        <fullName evidence="5">DUF3849 domain-containing protein</fullName>
    </recommendedName>
</protein>
<evidence type="ECO:0008006" key="5">
    <source>
        <dbReference type="Google" id="ProtNLM"/>
    </source>
</evidence>
<dbReference type="EMBL" id="FUYF01000008">
    <property type="protein sequence ID" value="SKA87209.1"/>
    <property type="molecule type" value="Genomic_DNA"/>
</dbReference>
<gene>
    <name evidence="3" type="ORF">SAMN02745178_01703</name>
</gene>
<dbReference type="Pfam" id="PF12959">
    <property type="entry name" value="DUF3848"/>
    <property type="match status" value="1"/>
</dbReference>
<keyword evidence="4" id="KW-1185">Reference proteome</keyword>
<proteinExistence type="predicted"/>
<reference evidence="3 4" key="1">
    <citation type="submission" date="2017-02" db="EMBL/GenBank/DDBJ databases">
        <authorList>
            <person name="Peterson S.W."/>
        </authorList>
    </citation>
    <scope>NUCLEOTIDE SEQUENCE [LARGE SCALE GENOMIC DNA]</scope>
    <source>
        <strain evidence="3 4">ATCC 27749</strain>
    </source>
</reference>
<feature type="domain" description="DUF3848" evidence="1">
    <location>
        <begin position="6"/>
        <end position="96"/>
    </location>
</feature>
<dbReference type="Proteomes" id="UP000190286">
    <property type="component" value="Unassembled WGS sequence"/>
</dbReference>
<sequence length="248" mass="28590">MTLQEQLCEKMRVEQSAYCLWLTAQPPEEILHHAYEYSVREDIILATEEVNLTPAQVRALLKSPVPLADVYKDFSKLETDYMSIVAQCVEDRADDLLKKEQQQNPPKVYRQSVTYAREHGELQQYHASCHLNERCRDEIDAALAQRFDGMRLGAGAVEQVVAEYGLERTKYVLAAAIQTRDRDGRISRTNRAWADSIRTIKDMDRRGFDRSCYYADLQAHTCLLDGFVNQVRKFEKAKAQPAQDTPER</sequence>
<evidence type="ECO:0000259" key="2">
    <source>
        <dbReference type="Pfam" id="PF12960"/>
    </source>
</evidence>
<name>A0A1T4XCM4_9FIRM</name>
<accession>A0A1T4XCM4</accession>
<dbReference type="InterPro" id="IPR024383">
    <property type="entry name" value="DUF3849"/>
</dbReference>
<dbReference type="STRING" id="745368.SAMN02745178_01703"/>
<dbReference type="GeneID" id="93338160"/>
<evidence type="ECO:0000313" key="3">
    <source>
        <dbReference type="EMBL" id="SKA87209.1"/>
    </source>
</evidence>
<feature type="domain" description="DUF3849" evidence="2">
    <location>
        <begin position="108"/>
        <end position="233"/>
    </location>
</feature>